<dbReference type="InterPro" id="IPR036259">
    <property type="entry name" value="MFS_trans_sf"/>
</dbReference>
<dbReference type="AlphaFoldDB" id="A0A9P0QJN0"/>
<dbReference type="CDD" id="cd17323">
    <property type="entry name" value="MFS_Tpo1_MDR_like"/>
    <property type="match status" value="1"/>
</dbReference>
<dbReference type="GO" id="GO:0015606">
    <property type="term" value="F:spermidine transmembrane transporter activity"/>
    <property type="evidence" value="ECO:0007669"/>
    <property type="project" value="TreeGrafter"/>
</dbReference>
<dbReference type="Gene3D" id="1.20.1250.20">
    <property type="entry name" value="MFS general substrate transporter like domains"/>
    <property type="match status" value="1"/>
</dbReference>
<comment type="subcellular location">
    <subcellularLocation>
        <location evidence="1">Membrane</location>
        <topology evidence="1">Multi-pass membrane protein</topology>
    </subcellularLocation>
</comment>
<dbReference type="GO" id="GO:0005886">
    <property type="term" value="C:plasma membrane"/>
    <property type="evidence" value="ECO:0007669"/>
    <property type="project" value="TreeGrafter"/>
</dbReference>
<dbReference type="GO" id="GO:0000297">
    <property type="term" value="F:spermine transmembrane transporter activity"/>
    <property type="evidence" value="ECO:0007669"/>
    <property type="project" value="TreeGrafter"/>
</dbReference>
<feature type="transmembrane region" description="Helical" evidence="6">
    <location>
        <begin position="549"/>
        <end position="576"/>
    </location>
</feature>
<feature type="region of interest" description="Disordered" evidence="5">
    <location>
        <begin position="672"/>
        <end position="716"/>
    </location>
</feature>
<feature type="transmembrane region" description="Helical" evidence="6">
    <location>
        <begin position="472"/>
        <end position="492"/>
    </location>
</feature>
<evidence type="ECO:0000256" key="2">
    <source>
        <dbReference type="ARBA" id="ARBA00022692"/>
    </source>
</evidence>
<protein>
    <submittedName>
        <fullName evidence="8">Polyamine transporter 4</fullName>
    </submittedName>
</protein>
<sequence length="716" mass="78249">MGILGTNSAEEDKLRKAAANTSSGDEANRRRSVGSTTGSSAYETADEDLESFEAEQQRGYVNQPQADGYDEAADVTAGADDLETIQDHSAATNNILPEPETTSDAGISHQGPPISSSNLSTEDNSVHEFIIEPNVLEERYNDNSEDALNRRNTIERFASRLTSEAEGEAELYKELTRVSSKRKVRIQDLTWDSPEDKDNPQNWPVWRKWFTTLSVASICLTVSLGSSLYTSGVEEMEVYFGASQTLIISGLTFYLVGLALGPTFTAPLSELIGRRWIYVFSLPVSMLFTMGVGLSKNIESVLVLRFFCGLIASPALAVAGGSISDIWAPDQIGFAMAMFCLAPFLGPVLGPVVGNFAAQNKGWRWTMWVSLMFSGAILPFVLVLPETYKPIILAKRAKKRGIELAVPEMNKEFFKVTVLATLVKPLEMLVVEPIVSIFSIYIAFVFAVLFGFFEAFPIIFVSVYRMNQGVSGLPFISIGIGLILGVVFYIIVDKFYYFPKNPDGTRGKRDENGQMIWDAPETRLLFAKVGSVCMPAGLFWLGWSSRTSVHWIVPTISGAFFGFGLILVFFSTILYFSMSFPPSNVASALAANNFLRYITAGVFPLFTVQMYKRLGIDWASSLFAFIALALLPVPFVFGQWGPKFRATSKYGYATLFRKMAAEKEAAAAAAGESTAAGSEGSAPVPNGDESVTSSNKGTVTEKGEELAPESDVSHKV</sequence>
<dbReference type="PROSITE" id="PS00216">
    <property type="entry name" value="SUGAR_TRANSPORT_1"/>
    <property type="match status" value="1"/>
</dbReference>
<feature type="transmembrane region" description="Helical" evidence="6">
    <location>
        <begin position="301"/>
        <end position="320"/>
    </location>
</feature>
<evidence type="ECO:0000313" key="9">
    <source>
        <dbReference type="Proteomes" id="UP000837801"/>
    </source>
</evidence>
<feature type="compositionally biased region" description="Polar residues" evidence="5">
    <location>
        <begin position="94"/>
        <end position="105"/>
    </location>
</feature>
<proteinExistence type="predicted"/>
<feature type="compositionally biased region" description="Acidic residues" evidence="5">
    <location>
        <begin position="44"/>
        <end position="53"/>
    </location>
</feature>
<keyword evidence="4 6" id="KW-0472">Membrane</keyword>
<name>A0A9P0QJN0_9ASCO</name>
<evidence type="ECO:0000256" key="4">
    <source>
        <dbReference type="ARBA" id="ARBA00023136"/>
    </source>
</evidence>
<dbReference type="Proteomes" id="UP000837801">
    <property type="component" value="Unassembled WGS sequence"/>
</dbReference>
<dbReference type="OrthoDB" id="3936150at2759"/>
<dbReference type="InterPro" id="IPR011701">
    <property type="entry name" value="MFS"/>
</dbReference>
<feature type="transmembrane region" description="Helical" evidence="6">
    <location>
        <begin position="241"/>
        <end position="264"/>
    </location>
</feature>
<feature type="compositionally biased region" description="Polar residues" evidence="5">
    <location>
        <begin position="113"/>
        <end position="122"/>
    </location>
</feature>
<feature type="transmembrane region" description="Helical" evidence="6">
    <location>
        <begin position="209"/>
        <end position="229"/>
    </location>
</feature>
<feature type="transmembrane region" description="Helical" evidence="6">
    <location>
        <begin position="588"/>
        <end position="606"/>
    </location>
</feature>
<keyword evidence="2 6" id="KW-0812">Transmembrane</keyword>
<evidence type="ECO:0000256" key="5">
    <source>
        <dbReference type="SAM" id="MobiDB-lite"/>
    </source>
</evidence>
<reference evidence="8" key="1">
    <citation type="submission" date="2022-03" db="EMBL/GenBank/DDBJ databases">
        <authorList>
            <person name="Legras J.-L."/>
            <person name="Devillers H."/>
            <person name="Grondin C."/>
        </authorList>
    </citation>
    <scope>NUCLEOTIDE SEQUENCE</scope>
    <source>
        <strain evidence="8">CLIB 1423</strain>
    </source>
</reference>
<dbReference type="InterPro" id="IPR020846">
    <property type="entry name" value="MFS_dom"/>
</dbReference>
<gene>
    <name evidence="8" type="ORF">CLIB1423_01S08306</name>
</gene>
<feature type="compositionally biased region" description="Polar residues" evidence="5">
    <location>
        <begin position="689"/>
        <end position="698"/>
    </location>
</feature>
<feature type="compositionally biased region" description="Basic and acidic residues" evidence="5">
    <location>
        <begin position="699"/>
        <end position="716"/>
    </location>
</feature>
<dbReference type="EMBL" id="CAKXYY010000001">
    <property type="protein sequence ID" value="CAH2350358.1"/>
    <property type="molecule type" value="Genomic_DNA"/>
</dbReference>
<evidence type="ECO:0000256" key="3">
    <source>
        <dbReference type="ARBA" id="ARBA00022989"/>
    </source>
</evidence>
<accession>A0A9P0QJN0</accession>
<feature type="region of interest" description="Disordered" evidence="5">
    <location>
        <begin position="1"/>
        <end position="68"/>
    </location>
</feature>
<comment type="caution">
    <text evidence="8">The sequence shown here is derived from an EMBL/GenBank/DDBJ whole genome shotgun (WGS) entry which is preliminary data.</text>
</comment>
<feature type="transmembrane region" description="Helical" evidence="6">
    <location>
        <begin position="618"/>
        <end position="637"/>
    </location>
</feature>
<organism evidence="8 9">
    <name type="scientific">[Candida] railenensis</name>
    <dbReference type="NCBI Taxonomy" id="45579"/>
    <lineage>
        <taxon>Eukaryota</taxon>
        <taxon>Fungi</taxon>
        <taxon>Dikarya</taxon>
        <taxon>Ascomycota</taxon>
        <taxon>Saccharomycotina</taxon>
        <taxon>Pichiomycetes</taxon>
        <taxon>Debaryomycetaceae</taxon>
        <taxon>Kurtzmaniella</taxon>
    </lineage>
</organism>
<dbReference type="Pfam" id="PF07690">
    <property type="entry name" value="MFS_1"/>
    <property type="match status" value="1"/>
</dbReference>
<feature type="region of interest" description="Disordered" evidence="5">
    <location>
        <begin position="94"/>
        <end position="122"/>
    </location>
</feature>
<evidence type="ECO:0000313" key="8">
    <source>
        <dbReference type="EMBL" id="CAH2350358.1"/>
    </source>
</evidence>
<dbReference type="InterPro" id="IPR005829">
    <property type="entry name" value="Sugar_transporter_CS"/>
</dbReference>
<dbReference type="PANTHER" id="PTHR23502">
    <property type="entry name" value="MAJOR FACILITATOR SUPERFAMILY"/>
    <property type="match status" value="1"/>
</dbReference>
<feature type="transmembrane region" description="Helical" evidence="6">
    <location>
        <begin position="332"/>
        <end position="353"/>
    </location>
</feature>
<evidence type="ECO:0000256" key="1">
    <source>
        <dbReference type="ARBA" id="ARBA00004141"/>
    </source>
</evidence>
<feature type="transmembrane region" description="Helical" evidence="6">
    <location>
        <begin position="276"/>
        <end position="295"/>
    </location>
</feature>
<dbReference type="SUPFAM" id="SSF103473">
    <property type="entry name" value="MFS general substrate transporter"/>
    <property type="match status" value="1"/>
</dbReference>
<evidence type="ECO:0000256" key="6">
    <source>
        <dbReference type="SAM" id="Phobius"/>
    </source>
</evidence>
<dbReference type="PANTHER" id="PTHR23502:SF38">
    <property type="entry name" value="POLYAMINE TRANSPORTER 4"/>
    <property type="match status" value="1"/>
</dbReference>
<dbReference type="GO" id="GO:0042908">
    <property type="term" value="P:xenobiotic transport"/>
    <property type="evidence" value="ECO:0007669"/>
    <property type="project" value="UniProtKB-ARBA"/>
</dbReference>
<feature type="transmembrane region" description="Helical" evidence="6">
    <location>
        <begin position="524"/>
        <end position="543"/>
    </location>
</feature>
<keyword evidence="3 6" id="KW-1133">Transmembrane helix</keyword>
<dbReference type="PROSITE" id="PS50850">
    <property type="entry name" value="MFS"/>
    <property type="match status" value="1"/>
</dbReference>
<feature type="domain" description="Major facilitator superfamily (MFS) profile" evidence="7">
    <location>
        <begin position="211"/>
        <end position="644"/>
    </location>
</feature>
<evidence type="ECO:0000259" key="7">
    <source>
        <dbReference type="PROSITE" id="PS50850"/>
    </source>
</evidence>
<feature type="transmembrane region" description="Helical" evidence="6">
    <location>
        <begin position="434"/>
        <end position="460"/>
    </location>
</feature>
<dbReference type="GO" id="GO:0140115">
    <property type="term" value="P:export across plasma membrane"/>
    <property type="evidence" value="ECO:0007669"/>
    <property type="project" value="UniProtKB-ARBA"/>
</dbReference>
<keyword evidence="9" id="KW-1185">Reference proteome</keyword>
<dbReference type="FunFam" id="1.20.1250.20:FF:000011">
    <property type="entry name" value="MFS multidrug transporter, putative"/>
    <property type="match status" value="1"/>
</dbReference>
<feature type="compositionally biased region" description="Low complexity" evidence="5">
    <location>
        <begin position="672"/>
        <end position="682"/>
    </location>
</feature>
<feature type="transmembrane region" description="Helical" evidence="6">
    <location>
        <begin position="365"/>
        <end position="385"/>
    </location>
</feature>